<dbReference type="SUPFAM" id="SSF47336">
    <property type="entry name" value="ACP-like"/>
    <property type="match status" value="1"/>
</dbReference>
<dbReference type="EMBL" id="SAXU01000001">
    <property type="protein sequence ID" value="TXJ20196.1"/>
    <property type="molecule type" value="Genomic_DNA"/>
</dbReference>
<evidence type="ECO:0000313" key="5">
    <source>
        <dbReference type="EMBL" id="TXJ34104.1"/>
    </source>
</evidence>
<dbReference type="PROSITE" id="PS00012">
    <property type="entry name" value="PHOSPHOPANTETHEINE"/>
    <property type="match status" value="1"/>
</dbReference>
<feature type="domain" description="Carrier" evidence="3">
    <location>
        <begin position="2"/>
        <end position="84"/>
    </location>
</feature>
<keyword evidence="1" id="KW-0596">Phosphopantetheine</keyword>
<dbReference type="InterPro" id="IPR006162">
    <property type="entry name" value="Ppantetheine_attach_site"/>
</dbReference>
<evidence type="ECO:0000313" key="4">
    <source>
        <dbReference type="EMBL" id="TXJ20196.1"/>
    </source>
</evidence>
<dbReference type="InterPro" id="IPR036736">
    <property type="entry name" value="ACP-like_sf"/>
</dbReference>
<reference evidence="4" key="2">
    <citation type="submission" date="2019-01" db="EMBL/GenBank/DDBJ databases">
        <authorList>
            <person name="Thorell K."/>
        </authorList>
    </citation>
    <scope>NUCLEOTIDE SEQUENCE</scope>
    <source>
        <strain evidence="4">513A</strain>
        <strain evidence="5">PC5538III-lc</strain>
    </source>
</reference>
<proteinExistence type="predicted"/>
<protein>
    <submittedName>
        <fullName evidence="4">Acyl carrier protein</fullName>
    </submittedName>
</protein>
<gene>
    <name evidence="5" type="ORF">EPJ69_03015</name>
    <name evidence="4" type="ORF">EPJ79_03320</name>
</gene>
<keyword evidence="2" id="KW-0597">Phosphoprotein</keyword>
<dbReference type="NCBIfam" id="NF006617">
    <property type="entry name" value="PRK09184.1"/>
    <property type="match status" value="1"/>
</dbReference>
<dbReference type="PROSITE" id="PS50075">
    <property type="entry name" value="CARRIER"/>
    <property type="match status" value="1"/>
</dbReference>
<dbReference type="Pfam" id="PF00550">
    <property type="entry name" value="PP-binding"/>
    <property type="match status" value="1"/>
</dbReference>
<comment type="caution">
    <text evidence="4">The sequence shown here is derived from an EMBL/GenBank/DDBJ whole genome shotgun (WGS) entry which is preliminary data.</text>
</comment>
<reference evidence="6 7" key="1">
    <citation type="journal article" date="1992" name="Lakartidningen">
        <title>[Penicillin V and not amoxicillin is the first choice preparation in acute otitis].</title>
        <authorList>
            <person name="Kamme C."/>
            <person name="Lundgren K."/>
            <person name="Prellner K."/>
        </authorList>
    </citation>
    <scope>NUCLEOTIDE SEQUENCE [LARGE SCALE GENOMIC DNA]</scope>
    <source>
        <strain evidence="4 6">513A</strain>
        <strain evidence="5 7">PC5538III-lc</strain>
    </source>
</reference>
<dbReference type="InterPro" id="IPR009081">
    <property type="entry name" value="PP-bd_ACP"/>
</dbReference>
<dbReference type="Proteomes" id="UP000324707">
    <property type="component" value="Unassembled WGS sequence"/>
</dbReference>
<evidence type="ECO:0000259" key="3">
    <source>
        <dbReference type="PROSITE" id="PS50075"/>
    </source>
</evidence>
<dbReference type="EMBL" id="SAXX01000007">
    <property type="protein sequence ID" value="TXJ34104.1"/>
    <property type="molecule type" value="Genomic_DNA"/>
</dbReference>
<evidence type="ECO:0000313" key="7">
    <source>
        <dbReference type="Proteomes" id="UP000324707"/>
    </source>
</evidence>
<evidence type="ECO:0000256" key="2">
    <source>
        <dbReference type="ARBA" id="ARBA00022553"/>
    </source>
</evidence>
<name>A0A5C8D4S0_9SPIR</name>
<sequence>MENLENEIKKIIIEVANLEGMTIDDIDNDTPLFGEELGLDSIDALEIGVAVRKHFGITFSDIEENNKKHFYSVNALAKYIRENSKKED</sequence>
<accession>A0A5C8D4S0</accession>
<organism evidence="4 6">
    <name type="scientific">Brachyspira aalborgi</name>
    <dbReference type="NCBI Taxonomy" id="29522"/>
    <lineage>
        <taxon>Bacteria</taxon>
        <taxon>Pseudomonadati</taxon>
        <taxon>Spirochaetota</taxon>
        <taxon>Spirochaetia</taxon>
        <taxon>Brachyspirales</taxon>
        <taxon>Brachyspiraceae</taxon>
        <taxon>Brachyspira</taxon>
    </lineage>
</organism>
<evidence type="ECO:0000256" key="1">
    <source>
        <dbReference type="ARBA" id="ARBA00022450"/>
    </source>
</evidence>
<dbReference type="Proteomes" id="UP000324638">
    <property type="component" value="Unassembled WGS sequence"/>
</dbReference>
<dbReference type="Gene3D" id="1.10.1200.10">
    <property type="entry name" value="ACP-like"/>
    <property type="match status" value="1"/>
</dbReference>
<dbReference type="RefSeq" id="WP_147736088.1">
    <property type="nucleotide sequence ID" value="NZ_CATXRK010000094.1"/>
</dbReference>
<evidence type="ECO:0000313" key="6">
    <source>
        <dbReference type="Proteomes" id="UP000324638"/>
    </source>
</evidence>
<dbReference type="AlphaFoldDB" id="A0A5C8D4S0"/>